<dbReference type="Proteomes" id="UP000789901">
    <property type="component" value="Unassembled WGS sequence"/>
</dbReference>
<evidence type="ECO:0000313" key="1">
    <source>
        <dbReference type="EMBL" id="CAG8803615.1"/>
    </source>
</evidence>
<accession>A0ABN7VWZ5</accession>
<feature type="non-terminal residue" evidence="1">
    <location>
        <position position="1"/>
    </location>
</feature>
<evidence type="ECO:0000313" key="2">
    <source>
        <dbReference type="Proteomes" id="UP000789901"/>
    </source>
</evidence>
<protein>
    <submittedName>
        <fullName evidence="1">39390_t:CDS:1</fullName>
    </submittedName>
</protein>
<dbReference type="EMBL" id="CAJVQB010024214">
    <property type="protein sequence ID" value="CAG8803615.1"/>
    <property type="molecule type" value="Genomic_DNA"/>
</dbReference>
<organism evidence="1 2">
    <name type="scientific">Gigaspora margarita</name>
    <dbReference type="NCBI Taxonomy" id="4874"/>
    <lineage>
        <taxon>Eukaryota</taxon>
        <taxon>Fungi</taxon>
        <taxon>Fungi incertae sedis</taxon>
        <taxon>Mucoromycota</taxon>
        <taxon>Glomeromycotina</taxon>
        <taxon>Glomeromycetes</taxon>
        <taxon>Diversisporales</taxon>
        <taxon>Gigasporaceae</taxon>
        <taxon>Gigaspora</taxon>
    </lineage>
</organism>
<comment type="caution">
    <text evidence="1">The sequence shown here is derived from an EMBL/GenBank/DDBJ whole genome shotgun (WGS) entry which is preliminary data.</text>
</comment>
<name>A0ABN7VWZ5_GIGMA</name>
<proteinExistence type="predicted"/>
<gene>
    <name evidence="1" type="ORF">GMARGA_LOCUS23691</name>
</gene>
<sequence length="52" mass="6109">KVFLSDNTSSEGDDLFYNSWSNDNPATYLADSCEKDRILFNINKELEKEQFR</sequence>
<keyword evidence="2" id="KW-1185">Reference proteome</keyword>
<reference evidence="1 2" key="1">
    <citation type="submission" date="2021-06" db="EMBL/GenBank/DDBJ databases">
        <authorList>
            <person name="Kallberg Y."/>
            <person name="Tangrot J."/>
            <person name="Rosling A."/>
        </authorList>
    </citation>
    <scope>NUCLEOTIDE SEQUENCE [LARGE SCALE GENOMIC DNA]</scope>
    <source>
        <strain evidence="1 2">120-4 pot B 10/14</strain>
    </source>
</reference>